<dbReference type="OrthoDB" id="514967at2759"/>
<dbReference type="GO" id="GO:0008270">
    <property type="term" value="F:zinc ion binding"/>
    <property type="evidence" value="ECO:0007669"/>
    <property type="project" value="UniProtKB-KW"/>
</dbReference>
<evidence type="ECO:0000256" key="4">
    <source>
        <dbReference type="ARBA" id="ARBA00022833"/>
    </source>
</evidence>
<dbReference type="STRING" id="4097.A0A1S3XM94"/>
<sequence>MDWNMKSHQLEWGWDNNISICSCSGLEFCRHAETFINEKEVNKAENIKHIYSVVDRFSSYSLDHGSSVKSSAEESNYGIVGSVPGFVSAERKEKYSTSGTCTRPGESSIGLNLCPANNETVTNYPVLPLSSTTAKRCRGSYHLMQNPYCQVEGCNLDLTSAKEYHRRHRICEAHSKSPMVIVAGMERRFCQQCSRFHELSEFDDNKRSCRRKLSDHNARRRRSQPEANHFSSTGRPSSFHDQQSRTSGSLSGSSSSTSNSMGKSSCRPKNIRGLNTSTSDYKLDAASNLPRRAHSLLSRNSLGLYDPTHTSMEQLIMPASVGESQPFVPVTPNWQQVSSEHFPADHQVPFYSPHCFNGSA</sequence>
<evidence type="ECO:0000256" key="7">
    <source>
        <dbReference type="ARBA" id="ARBA00023163"/>
    </source>
</evidence>
<dbReference type="FunFam" id="4.10.1100.10:FF:000001">
    <property type="entry name" value="Squamosa promoter-binding-like protein 14"/>
    <property type="match status" value="1"/>
</dbReference>
<keyword evidence="2" id="KW-0479">Metal-binding</keyword>
<name>A0A1S3XM94_TOBAC</name>
<dbReference type="KEGG" id="nta:107766736"/>
<dbReference type="SMR" id="A0A1S3XM94"/>
<comment type="function">
    <text evidence="9">Probable transcriptional factor. Binds to the promoter of the SQUAMOSA gene.</text>
</comment>
<dbReference type="SUPFAM" id="SSF103612">
    <property type="entry name" value="SBT domain"/>
    <property type="match status" value="1"/>
</dbReference>
<evidence type="ECO:0000259" key="12">
    <source>
        <dbReference type="PROSITE" id="PS51141"/>
    </source>
</evidence>
<evidence type="ECO:0000256" key="1">
    <source>
        <dbReference type="ARBA" id="ARBA00004123"/>
    </source>
</evidence>
<evidence type="ECO:0000256" key="11">
    <source>
        <dbReference type="SAM" id="MobiDB-lite"/>
    </source>
</evidence>
<keyword evidence="7" id="KW-0804">Transcription</keyword>
<dbReference type="GO" id="GO:0000976">
    <property type="term" value="F:transcription cis-regulatory region binding"/>
    <property type="evidence" value="ECO:0000318"/>
    <property type="project" value="GO_Central"/>
</dbReference>
<dbReference type="PaxDb" id="4097-A0A1S3XM94"/>
<dbReference type="Pfam" id="PF03110">
    <property type="entry name" value="SBP"/>
    <property type="match status" value="1"/>
</dbReference>
<gene>
    <name evidence="13" type="primary">LOC107766736</name>
</gene>
<feature type="region of interest" description="Disordered" evidence="11">
    <location>
        <begin position="207"/>
        <end position="277"/>
    </location>
</feature>
<reference evidence="13" key="1">
    <citation type="submission" date="2025-08" db="UniProtKB">
        <authorList>
            <consortium name="RefSeq"/>
        </authorList>
    </citation>
    <scope>IDENTIFICATION</scope>
</reference>
<evidence type="ECO:0000256" key="2">
    <source>
        <dbReference type="ARBA" id="ARBA00022723"/>
    </source>
</evidence>
<feature type="compositionally biased region" description="Low complexity" evidence="11">
    <location>
        <begin position="244"/>
        <end position="265"/>
    </location>
</feature>
<evidence type="ECO:0000256" key="10">
    <source>
        <dbReference type="PROSITE-ProRule" id="PRU00470"/>
    </source>
</evidence>
<evidence type="ECO:0000313" key="13">
    <source>
        <dbReference type="RefSeq" id="XP_016441061.1"/>
    </source>
</evidence>
<dbReference type="GO" id="GO:0001216">
    <property type="term" value="F:DNA-binding transcription activator activity"/>
    <property type="evidence" value="ECO:0000318"/>
    <property type="project" value="GO_Central"/>
</dbReference>
<evidence type="ECO:0000256" key="6">
    <source>
        <dbReference type="ARBA" id="ARBA00023125"/>
    </source>
</evidence>
<evidence type="ECO:0000256" key="9">
    <source>
        <dbReference type="ARBA" id="ARBA00056472"/>
    </source>
</evidence>
<dbReference type="PROSITE" id="PS51141">
    <property type="entry name" value="ZF_SBP"/>
    <property type="match status" value="1"/>
</dbReference>
<keyword evidence="5" id="KW-0805">Transcription regulation</keyword>
<dbReference type="AlphaFoldDB" id="A0A1S3XM94"/>
<feature type="compositionally biased region" description="Polar residues" evidence="11">
    <location>
        <begin position="225"/>
        <end position="241"/>
    </location>
</feature>
<keyword evidence="8" id="KW-0539">Nucleus</keyword>
<protein>
    <submittedName>
        <fullName evidence="13">Squamosa promoter-binding-like protein 12</fullName>
    </submittedName>
</protein>
<dbReference type="RefSeq" id="XP_016441061.1">
    <property type="nucleotide sequence ID" value="XM_016585575.1"/>
</dbReference>
<keyword evidence="4" id="KW-0862">Zinc</keyword>
<dbReference type="InterPro" id="IPR036893">
    <property type="entry name" value="SBP_sf"/>
</dbReference>
<comment type="subcellular location">
    <subcellularLocation>
        <location evidence="1">Nucleus</location>
    </subcellularLocation>
</comment>
<keyword evidence="3 10" id="KW-0863">Zinc-finger</keyword>
<keyword evidence="6" id="KW-0238">DNA-binding</keyword>
<dbReference type="Gene3D" id="4.10.1100.10">
    <property type="entry name" value="Transcription factor, SBP-box domain"/>
    <property type="match status" value="1"/>
</dbReference>
<dbReference type="InterPro" id="IPR004333">
    <property type="entry name" value="SBP_dom"/>
</dbReference>
<evidence type="ECO:0000256" key="8">
    <source>
        <dbReference type="ARBA" id="ARBA00023242"/>
    </source>
</evidence>
<dbReference type="GO" id="GO:0005634">
    <property type="term" value="C:nucleus"/>
    <property type="evidence" value="ECO:0000318"/>
    <property type="project" value="GO_Central"/>
</dbReference>
<proteinExistence type="predicted"/>
<dbReference type="PANTHER" id="PTHR31251:SF159">
    <property type="entry name" value="SQUAMOSA PROMOTER-BINDING-LIKE PROTEIN 3"/>
    <property type="match status" value="1"/>
</dbReference>
<organism evidence="13">
    <name type="scientific">Nicotiana tabacum</name>
    <name type="common">Common tobacco</name>
    <dbReference type="NCBI Taxonomy" id="4097"/>
    <lineage>
        <taxon>Eukaryota</taxon>
        <taxon>Viridiplantae</taxon>
        <taxon>Streptophyta</taxon>
        <taxon>Embryophyta</taxon>
        <taxon>Tracheophyta</taxon>
        <taxon>Spermatophyta</taxon>
        <taxon>Magnoliopsida</taxon>
        <taxon>eudicotyledons</taxon>
        <taxon>Gunneridae</taxon>
        <taxon>Pentapetalae</taxon>
        <taxon>asterids</taxon>
        <taxon>lamiids</taxon>
        <taxon>Solanales</taxon>
        <taxon>Solanaceae</taxon>
        <taxon>Nicotianoideae</taxon>
        <taxon>Nicotianeae</taxon>
        <taxon>Nicotiana</taxon>
    </lineage>
</organism>
<dbReference type="OMA" id="RICEAHS"/>
<evidence type="ECO:0000256" key="5">
    <source>
        <dbReference type="ARBA" id="ARBA00023015"/>
    </source>
</evidence>
<dbReference type="PANTHER" id="PTHR31251">
    <property type="entry name" value="SQUAMOSA PROMOTER-BINDING-LIKE PROTEIN 4"/>
    <property type="match status" value="1"/>
</dbReference>
<dbReference type="InterPro" id="IPR044817">
    <property type="entry name" value="SBP-like"/>
</dbReference>
<feature type="compositionally biased region" description="Basic and acidic residues" evidence="11">
    <location>
        <begin position="207"/>
        <end position="217"/>
    </location>
</feature>
<accession>A0A1S3XM94</accession>
<evidence type="ECO:0000256" key="3">
    <source>
        <dbReference type="ARBA" id="ARBA00022771"/>
    </source>
</evidence>
<feature type="domain" description="SBP-type" evidence="12">
    <location>
        <begin position="146"/>
        <end position="223"/>
    </location>
</feature>